<proteinExistence type="predicted"/>
<dbReference type="InterPro" id="IPR048770">
    <property type="entry name" value="SoFic-like_C"/>
</dbReference>
<dbReference type="AlphaFoldDB" id="A0A2X0QW00"/>
<dbReference type="Pfam" id="PF21248">
    <property type="entry name" value="SoFic-like_C"/>
    <property type="match status" value="1"/>
</dbReference>
<name>A0A2X0QW00_9PROT</name>
<sequence length="60" mass="7098">MFRHPYTRIDFVQRDLKVSRLTAIKYMDSLADAGFVLKQKIGRSNYYINLALHGILWKPK</sequence>
<reference evidence="2" key="1">
    <citation type="submission" date="2018-05" db="EMBL/GenBank/DDBJ databases">
        <authorList>
            <person name="Lanie J.A."/>
            <person name="Ng W.-L."/>
            <person name="Kazmierczak K.M."/>
            <person name="Andrzejewski T.M."/>
            <person name="Davidsen T.M."/>
            <person name="Wayne K.J."/>
            <person name="Tettelin H."/>
            <person name="Glass J.I."/>
            <person name="Rusch D."/>
            <person name="Podicherti R."/>
            <person name="Tsui H.-C.T."/>
            <person name="Winkler M.E."/>
        </authorList>
    </citation>
    <scope>NUCLEOTIDE SEQUENCE</scope>
    <source>
        <strain evidence="2">KNB</strain>
    </source>
</reference>
<accession>A0A2X0QW00</accession>
<feature type="domain" description="Adenylyltransferase SoFic-like C-terminal" evidence="1">
    <location>
        <begin position="1"/>
        <end position="52"/>
    </location>
</feature>
<organism evidence="2">
    <name type="scientific">Candidatus Nitrotoga fabula</name>
    <dbReference type="NCBI Taxonomy" id="2182327"/>
    <lineage>
        <taxon>Bacteria</taxon>
        <taxon>Pseudomonadati</taxon>
        <taxon>Pseudomonadota</taxon>
        <taxon>Betaproteobacteria</taxon>
        <taxon>Nitrosomonadales</taxon>
        <taxon>Gallionellaceae</taxon>
        <taxon>Candidatus Nitrotoga</taxon>
    </lineage>
</organism>
<protein>
    <recommendedName>
        <fullName evidence="1">Adenylyltransferase SoFic-like C-terminal domain-containing protein</fullName>
    </recommendedName>
</protein>
<evidence type="ECO:0000313" key="2">
    <source>
        <dbReference type="EMBL" id="SPS05768.1"/>
    </source>
</evidence>
<gene>
    <name evidence="2" type="ORF">NITFAB_1358</name>
</gene>
<dbReference type="EMBL" id="LS423452">
    <property type="protein sequence ID" value="SPS05768.1"/>
    <property type="molecule type" value="Genomic_DNA"/>
</dbReference>
<evidence type="ECO:0000259" key="1">
    <source>
        <dbReference type="Pfam" id="PF21248"/>
    </source>
</evidence>